<evidence type="ECO:0000256" key="1">
    <source>
        <dbReference type="ARBA" id="ARBA00001823"/>
    </source>
</evidence>
<proteinExistence type="inferred from homology"/>
<dbReference type="CDD" id="cd02027">
    <property type="entry name" value="APSK"/>
    <property type="match status" value="1"/>
</dbReference>
<evidence type="ECO:0000256" key="10">
    <source>
        <dbReference type="RuleBase" id="RU004347"/>
    </source>
</evidence>
<comment type="caution">
    <text evidence="12">The sequence shown here is derived from an EMBL/GenBank/DDBJ whole genome shotgun (WGS) entry which is preliminary data.</text>
</comment>
<dbReference type="HAMAP" id="MF_00065">
    <property type="entry name" value="Adenylyl_sulf_kinase"/>
    <property type="match status" value="1"/>
</dbReference>
<dbReference type="FunFam" id="3.40.50.300:FF:000212">
    <property type="entry name" value="Adenylyl-sulfate kinase"/>
    <property type="match status" value="1"/>
</dbReference>
<evidence type="ECO:0000313" key="12">
    <source>
        <dbReference type="EMBL" id="PAE88526.1"/>
    </source>
</evidence>
<dbReference type="GO" id="GO:0000103">
    <property type="term" value="P:sulfate assimilation"/>
    <property type="evidence" value="ECO:0007669"/>
    <property type="project" value="UniProtKB-UniRule"/>
</dbReference>
<dbReference type="UniPathway" id="UPA00140">
    <property type="reaction ID" value="UER00205"/>
</dbReference>
<comment type="function">
    <text evidence="2 9 10">Catalyzes the synthesis of activated sulfate.</text>
</comment>
<sequence length="202" mass="22688">MTKTNSNLVWHEASVSKQERHARHNHKGCVLWFTGLSGSGKSTLANALDRSLFDAGLSTYVLDGDNIRHGLNKDLGFSDRDRQENIRRIGEVAKLFVDAGTIVSTAFISPFQSDRDQARALLADGEFVEVYVKCPLEECERRDVKGLYKKARNGEIPQFTGISSPYEEPETPEITVDTSVQTVEESVEQIIGWLEKHHILTR</sequence>
<dbReference type="NCBIfam" id="NF003013">
    <property type="entry name" value="PRK03846.1"/>
    <property type="match status" value="1"/>
</dbReference>
<dbReference type="RefSeq" id="WP_011245469.1">
    <property type="nucleotide sequence ID" value="NZ_BOQQ01000007.1"/>
</dbReference>
<evidence type="ECO:0000256" key="6">
    <source>
        <dbReference type="ARBA" id="ARBA00022741"/>
    </source>
</evidence>
<comment type="catalytic activity">
    <reaction evidence="1 9 10">
        <text>adenosine 5'-phosphosulfate + ATP = 3'-phosphoadenylyl sulfate + ADP + H(+)</text>
        <dbReference type="Rhea" id="RHEA:24152"/>
        <dbReference type="ChEBI" id="CHEBI:15378"/>
        <dbReference type="ChEBI" id="CHEBI:30616"/>
        <dbReference type="ChEBI" id="CHEBI:58243"/>
        <dbReference type="ChEBI" id="CHEBI:58339"/>
        <dbReference type="ChEBI" id="CHEBI:456216"/>
        <dbReference type="EC" id="2.7.1.25"/>
    </reaction>
</comment>
<dbReference type="EC" id="2.7.1.25" evidence="9 10"/>
<dbReference type="OMA" id="HENTVEE"/>
<dbReference type="PANTHER" id="PTHR11055:SF1">
    <property type="entry name" value="PAPS SYNTHETASE, ISOFORM D"/>
    <property type="match status" value="1"/>
</dbReference>
<gene>
    <name evidence="9 12" type="primary">cysC</name>
    <name evidence="12" type="ORF">CHH72_12865</name>
</gene>
<feature type="active site" description="Phosphoserine intermediate" evidence="9">
    <location>
        <position position="109"/>
    </location>
</feature>
<evidence type="ECO:0000256" key="9">
    <source>
        <dbReference type="HAMAP-Rule" id="MF_00065"/>
    </source>
</evidence>
<dbReference type="PANTHER" id="PTHR11055">
    <property type="entry name" value="BIFUNCTIONAL 3'-PHOSPHOADENOSINE 5'-PHOSPHOSULFATE SYNTHASE"/>
    <property type="match status" value="1"/>
</dbReference>
<keyword evidence="8 9" id="KW-0067">ATP-binding</keyword>
<dbReference type="GO" id="GO:0004020">
    <property type="term" value="F:adenylylsulfate kinase activity"/>
    <property type="evidence" value="ECO:0007669"/>
    <property type="project" value="UniProtKB-UniRule"/>
</dbReference>
<dbReference type="InterPro" id="IPR002891">
    <property type="entry name" value="APS"/>
</dbReference>
<dbReference type="AlphaFoldDB" id="A0A268NYF3"/>
<name>A0A268NYF3_SHOCL</name>
<protein>
    <recommendedName>
        <fullName evidence="9 10">Adenylyl-sulfate kinase</fullName>
        <ecNumber evidence="9 10">2.7.1.25</ecNumber>
    </recommendedName>
    <alternativeName>
        <fullName evidence="9">APS kinase</fullName>
    </alternativeName>
    <alternativeName>
        <fullName evidence="9">ATP adenosine-5'-phosphosulfate 3'-phosphotransferase</fullName>
    </alternativeName>
    <alternativeName>
        <fullName evidence="9">Adenosine-5'-phosphosulfate kinase</fullName>
    </alternativeName>
</protein>
<dbReference type="Pfam" id="PF01583">
    <property type="entry name" value="APS_kinase"/>
    <property type="match status" value="1"/>
</dbReference>
<dbReference type="GO" id="GO:0070814">
    <property type="term" value="P:hydrogen sulfide biosynthetic process"/>
    <property type="evidence" value="ECO:0007669"/>
    <property type="project" value="UniProtKB-UniRule"/>
</dbReference>
<evidence type="ECO:0000256" key="4">
    <source>
        <dbReference type="ARBA" id="ARBA00007008"/>
    </source>
</evidence>
<feature type="binding site" evidence="9">
    <location>
        <begin position="35"/>
        <end position="42"/>
    </location>
    <ligand>
        <name>ATP</name>
        <dbReference type="ChEBI" id="CHEBI:30616"/>
    </ligand>
</feature>
<feature type="domain" description="APS kinase" evidence="11">
    <location>
        <begin position="27"/>
        <end position="177"/>
    </location>
</feature>
<dbReference type="NCBIfam" id="TIGR00455">
    <property type="entry name" value="apsK"/>
    <property type="match status" value="1"/>
</dbReference>
<evidence type="ECO:0000256" key="5">
    <source>
        <dbReference type="ARBA" id="ARBA00022679"/>
    </source>
</evidence>
<evidence type="ECO:0000256" key="2">
    <source>
        <dbReference type="ARBA" id="ARBA00002632"/>
    </source>
</evidence>
<keyword evidence="5 9" id="KW-0808">Transferase</keyword>
<dbReference type="Gene3D" id="3.40.50.300">
    <property type="entry name" value="P-loop containing nucleotide triphosphate hydrolases"/>
    <property type="match status" value="1"/>
</dbReference>
<keyword evidence="7 9" id="KW-0418">Kinase</keyword>
<organism evidence="12 13">
    <name type="scientific">Shouchella clausii</name>
    <name type="common">Alkalihalobacillus clausii</name>
    <dbReference type="NCBI Taxonomy" id="79880"/>
    <lineage>
        <taxon>Bacteria</taxon>
        <taxon>Bacillati</taxon>
        <taxon>Bacillota</taxon>
        <taxon>Bacilli</taxon>
        <taxon>Bacillales</taxon>
        <taxon>Bacillaceae</taxon>
        <taxon>Shouchella</taxon>
    </lineage>
</organism>
<evidence type="ECO:0000256" key="7">
    <source>
        <dbReference type="ARBA" id="ARBA00022777"/>
    </source>
</evidence>
<keyword evidence="6 9" id="KW-0547">Nucleotide-binding</keyword>
<comment type="similarity">
    <text evidence="4 9 10">Belongs to the APS kinase family.</text>
</comment>
<evidence type="ECO:0000256" key="3">
    <source>
        <dbReference type="ARBA" id="ARBA00004806"/>
    </source>
</evidence>
<evidence type="ECO:0000259" key="11">
    <source>
        <dbReference type="Pfam" id="PF01583"/>
    </source>
</evidence>
<dbReference type="EMBL" id="NPCC01000015">
    <property type="protein sequence ID" value="PAE88526.1"/>
    <property type="molecule type" value="Genomic_DNA"/>
</dbReference>
<comment type="pathway">
    <text evidence="3 9 10">Sulfur metabolism; hydrogen sulfide biosynthesis; sulfite from sulfate: step 2/3.</text>
</comment>
<reference evidence="12 13" key="1">
    <citation type="submission" date="2017-07" db="EMBL/GenBank/DDBJ databases">
        <title>Isolation and whole genome analysis of endospore-forming bacteria from heroin.</title>
        <authorList>
            <person name="Kalinowski J."/>
            <person name="Ahrens B."/>
            <person name="Al-Dilaimi A."/>
            <person name="Winkler A."/>
            <person name="Wibberg D."/>
            <person name="Schleenbecker U."/>
            <person name="Ruckert C."/>
            <person name="Wolfel R."/>
            <person name="Grass G."/>
        </authorList>
    </citation>
    <scope>NUCLEOTIDE SEQUENCE [LARGE SCALE GENOMIC DNA]</scope>
    <source>
        <strain evidence="12 13">7539</strain>
    </source>
</reference>
<dbReference type="Proteomes" id="UP000216207">
    <property type="component" value="Unassembled WGS sequence"/>
</dbReference>
<dbReference type="GO" id="GO:0005524">
    <property type="term" value="F:ATP binding"/>
    <property type="evidence" value="ECO:0007669"/>
    <property type="project" value="UniProtKB-UniRule"/>
</dbReference>
<evidence type="ECO:0000313" key="13">
    <source>
        <dbReference type="Proteomes" id="UP000216207"/>
    </source>
</evidence>
<dbReference type="InterPro" id="IPR027417">
    <property type="entry name" value="P-loop_NTPase"/>
</dbReference>
<dbReference type="SUPFAM" id="SSF52540">
    <property type="entry name" value="P-loop containing nucleoside triphosphate hydrolases"/>
    <property type="match status" value="1"/>
</dbReference>
<evidence type="ECO:0000256" key="8">
    <source>
        <dbReference type="ARBA" id="ARBA00022840"/>
    </source>
</evidence>
<dbReference type="InterPro" id="IPR059117">
    <property type="entry name" value="APS_kinase_dom"/>
</dbReference>
<keyword evidence="9" id="KW-0597">Phosphoprotein</keyword>
<accession>A0A268NYF3</accession>